<dbReference type="CDD" id="cd02516">
    <property type="entry name" value="CDP-ME_synthetase"/>
    <property type="match status" value="1"/>
</dbReference>
<reference evidence="3 4" key="1">
    <citation type="journal article" date="2018" name="Genome Announc.">
        <title>Draft Genome Sequence of Lactococcus sp. Strain NtB2 (JCM 32569), Isolated from the Gut of the Higher Termite Nasutitermes takasagoensis.</title>
        <authorList>
            <person name="Noda S."/>
            <person name="Aihara C."/>
            <person name="Yuki M."/>
            <person name="Ohkuma M."/>
        </authorList>
    </citation>
    <scope>NUCLEOTIDE SEQUENCE [LARGE SCALE GENOMIC DNA]</scope>
    <source>
        <strain evidence="3 4">NtB2</strain>
    </source>
</reference>
<dbReference type="GO" id="GO:0008299">
    <property type="term" value="P:isoprenoid biosynthetic process"/>
    <property type="evidence" value="ECO:0007669"/>
    <property type="project" value="InterPro"/>
</dbReference>
<evidence type="ECO:0000256" key="2">
    <source>
        <dbReference type="ARBA" id="ARBA00022695"/>
    </source>
</evidence>
<dbReference type="Gene3D" id="3.90.550.10">
    <property type="entry name" value="Spore Coat Polysaccharide Biosynthesis Protein SpsA, Chain A"/>
    <property type="match status" value="1"/>
</dbReference>
<dbReference type="RefSeq" id="WP_109246217.1">
    <property type="nucleotide sequence ID" value="NZ_BFFO01000009.1"/>
</dbReference>
<dbReference type="PANTHER" id="PTHR43015:SF1">
    <property type="entry name" value="D-RIBITOL-5-PHOSPHATE CYTIDYLYLTRANSFERASE"/>
    <property type="match status" value="1"/>
</dbReference>
<keyword evidence="2 3" id="KW-0548">Nucleotidyltransferase</keyword>
<dbReference type="GO" id="GO:0005829">
    <property type="term" value="C:cytosol"/>
    <property type="evidence" value="ECO:0007669"/>
    <property type="project" value="TreeGrafter"/>
</dbReference>
<keyword evidence="1 3" id="KW-0808">Transferase</keyword>
<dbReference type="InterPro" id="IPR029044">
    <property type="entry name" value="Nucleotide-diphossugar_trans"/>
</dbReference>
<dbReference type="Proteomes" id="UP000245021">
    <property type="component" value="Unassembled WGS sequence"/>
</dbReference>
<evidence type="ECO:0000256" key="1">
    <source>
        <dbReference type="ARBA" id="ARBA00022679"/>
    </source>
</evidence>
<dbReference type="PANTHER" id="PTHR43015">
    <property type="entry name" value="D-RIBITOL-5-PHOSPHATE CYTIDYLYLTRANSFERASE"/>
    <property type="match status" value="1"/>
</dbReference>
<proteinExistence type="predicted"/>
<dbReference type="OrthoDB" id="9806837at2"/>
<name>A0A2R5HH04_9LACT</name>
<evidence type="ECO:0000313" key="3">
    <source>
        <dbReference type="EMBL" id="GBG97262.1"/>
    </source>
</evidence>
<evidence type="ECO:0000313" key="4">
    <source>
        <dbReference type="Proteomes" id="UP000245021"/>
    </source>
</evidence>
<dbReference type="SUPFAM" id="SSF53448">
    <property type="entry name" value="Nucleotide-diphospho-sugar transferases"/>
    <property type="match status" value="1"/>
</dbReference>
<organism evidence="3 4">
    <name type="scientific">Lactococcus termiticola</name>
    <dbReference type="NCBI Taxonomy" id="2169526"/>
    <lineage>
        <taxon>Bacteria</taxon>
        <taxon>Bacillati</taxon>
        <taxon>Bacillota</taxon>
        <taxon>Bacilli</taxon>
        <taxon>Lactobacillales</taxon>
        <taxon>Streptococcaceae</taxon>
        <taxon>Lactococcus</taxon>
    </lineage>
</organism>
<dbReference type="InterPro" id="IPR018294">
    <property type="entry name" value="ISPD_synthase_CS"/>
</dbReference>
<dbReference type="PROSITE" id="PS01295">
    <property type="entry name" value="ISPD"/>
    <property type="match status" value="1"/>
</dbReference>
<keyword evidence="4" id="KW-1185">Reference proteome</keyword>
<protein>
    <submittedName>
        <fullName evidence="3">2-C-methyl-D-erythritol 4-phosphate cytidylyltransferase</fullName>
    </submittedName>
</protein>
<comment type="caution">
    <text evidence="3">The sequence shown here is derived from an EMBL/GenBank/DDBJ whole genome shotgun (WGS) entry which is preliminary data.</text>
</comment>
<gene>
    <name evidence="3" type="primary">ispD_2</name>
    <name evidence="3" type="ORF">NtB2_01400</name>
</gene>
<dbReference type="AlphaFoldDB" id="A0A2R5HH04"/>
<dbReference type="Pfam" id="PF01128">
    <property type="entry name" value="IspD"/>
    <property type="match status" value="1"/>
</dbReference>
<sequence>MNIALLTAAGTGNRMQQQTPKQFMHVNDKPLIIYSMEAFQKVPEIDVIAVVCLEGWEAILQAYAEQFGITKLKHIFPGAESGQASIRSGLKGLEAFYPKDSLILVHDGVRPLVSQDIILDNIVVAEKYGNAIASIPTIEAMLYSEDTQASERYFDREFLQRTQTPHAFRLGELLEMHDMAEEKGIENSVASCTLAIDLGKTVHFSLGSEKNFKITHQDDIDIFKALLMLKNKEV</sequence>
<dbReference type="GO" id="GO:0070567">
    <property type="term" value="F:cytidylyltransferase activity"/>
    <property type="evidence" value="ECO:0007669"/>
    <property type="project" value="InterPro"/>
</dbReference>
<dbReference type="EMBL" id="BFFO01000009">
    <property type="protein sequence ID" value="GBG97262.1"/>
    <property type="molecule type" value="Genomic_DNA"/>
</dbReference>
<accession>A0A2R5HH04</accession>
<dbReference type="InterPro" id="IPR034683">
    <property type="entry name" value="IspD/TarI"/>
</dbReference>